<dbReference type="PANTHER" id="PTHR48083">
    <property type="entry name" value="MEDIUM-CHAIN SPECIFIC ACYL-COA DEHYDROGENASE, MITOCHONDRIAL-RELATED"/>
    <property type="match status" value="1"/>
</dbReference>
<reference evidence="9 11" key="1">
    <citation type="submission" date="2015-10" db="EMBL/GenBank/DDBJ databases">
        <title>The cercosporin biosynthetic gene cluster was horizontally transferred to several fungal lineages and shown to be expanded in Cercospora beticola based on microsynteny with recipient genomes.</title>
        <authorList>
            <person name="De Jonge R."/>
            <person name="Ebert M.K."/>
            <person name="Suttle J.C."/>
            <person name="Jurick Ii W.M."/>
            <person name="Secor G.A."/>
            <person name="Thomma B.P."/>
            <person name="Van De Peer Y."/>
            <person name="Bolton M.D."/>
        </authorList>
    </citation>
    <scope>NUCLEOTIDE SEQUENCE [LARGE SCALE GENOMIC DNA]</scope>
    <source>
        <strain evidence="9 11">09-40</strain>
    </source>
</reference>
<evidence type="ECO:0000313" key="11">
    <source>
        <dbReference type="Proteomes" id="UP000230605"/>
    </source>
</evidence>
<dbReference type="InterPro" id="IPR006091">
    <property type="entry name" value="Acyl-CoA_Oxase/DH_mid-dom"/>
</dbReference>
<feature type="domain" description="Acyl-CoA oxidase/dehydrogenase middle" evidence="8">
    <location>
        <begin position="153"/>
        <end position="248"/>
    </location>
</feature>
<dbReference type="InterPro" id="IPR036250">
    <property type="entry name" value="AcylCo_DH-like_C"/>
</dbReference>
<keyword evidence="5 6" id="KW-0560">Oxidoreductase</keyword>
<accession>A0A2G5I9A9</accession>
<keyword evidence="3 6" id="KW-0285">Flavoprotein</keyword>
<dbReference type="SUPFAM" id="SSF56645">
    <property type="entry name" value="Acyl-CoA dehydrogenase NM domain-like"/>
    <property type="match status" value="1"/>
</dbReference>
<dbReference type="Gene3D" id="1.20.140.10">
    <property type="entry name" value="Butyryl-CoA Dehydrogenase, subunit A, domain 3"/>
    <property type="match status" value="1"/>
</dbReference>
<dbReference type="Proteomes" id="UP001302367">
    <property type="component" value="Chromosome 1"/>
</dbReference>
<dbReference type="GO" id="GO:0003995">
    <property type="term" value="F:acyl-CoA dehydrogenase activity"/>
    <property type="evidence" value="ECO:0007669"/>
    <property type="project" value="InterPro"/>
</dbReference>
<evidence type="ECO:0000256" key="4">
    <source>
        <dbReference type="ARBA" id="ARBA00022827"/>
    </source>
</evidence>
<comment type="cofactor">
    <cofactor evidence="1 6">
        <name>FAD</name>
        <dbReference type="ChEBI" id="CHEBI:57692"/>
    </cofactor>
</comment>
<evidence type="ECO:0000259" key="7">
    <source>
        <dbReference type="Pfam" id="PF00441"/>
    </source>
</evidence>
<dbReference type="Gene3D" id="2.40.110.10">
    <property type="entry name" value="Butyryl-CoA Dehydrogenase, subunit A, domain 2"/>
    <property type="match status" value="1"/>
</dbReference>
<dbReference type="EMBL" id="CP134184">
    <property type="protein sequence ID" value="WPA96920.1"/>
    <property type="molecule type" value="Genomic_DNA"/>
</dbReference>
<dbReference type="PROSITE" id="PS00072">
    <property type="entry name" value="ACYL_COA_DH_1"/>
    <property type="match status" value="1"/>
</dbReference>
<dbReference type="OrthoDB" id="10254877at2759"/>
<dbReference type="EMBL" id="LKMD01000100">
    <property type="protein sequence ID" value="PIB01073.1"/>
    <property type="molecule type" value="Genomic_DNA"/>
</dbReference>
<dbReference type="Gene3D" id="1.10.540.10">
    <property type="entry name" value="Acyl-CoA dehydrogenase/oxidase, N-terminal domain"/>
    <property type="match status" value="1"/>
</dbReference>
<reference evidence="10 12" key="2">
    <citation type="submission" date="2023-09" db="EMBL/GenBank/DDBJ databases">
        <title>Complete-Gapless Cercospora beticola genome.</title>
        <authorList>
            <person name="Wyatt N.A."/>
            <person name="Spanner R.E."/>
            <person name="Bolton M.D."/>
        </authorList>
    </citation>
    <scope>NUCLEOTIDE SEQUENCE [LARGE SCALE GENOMIC DNA]</scope>
    <source>
        <strain evidence="10">Cb09-40</strain>
    </source>
</reference>
<evidence type="ECO:0000256" key="3">
    <source>
        <dbReference type="ARBA" id="ARBA00022630"/>
    </source>
</evidence>
<evidence type="ECO:0000256" key="2">
    <source>
        <dbReference type="ARBA" id="ARBA00009347"/>
    </source>
</evidence>
<evidence type="ECO:0000256" key="6">
    <source>
        <dbReference type="RuleBase" id="RU362125"/>
    </source>
</evidence>
<dbReference type="InterPro" id="IPR046373">
    <property type="entry name" value="Acyl-CoA_Oxase/DH_mid-dom_sf"/>
</dbReference>
<evidence type="ECO:0000256" key="5">
    <source>
        <dbReference type="ARBA" id="ARBA00023002"/>
    </source>
</evidence>
<gene>
    <name evidence="9" type="ORF">CB0940_01481</name>
    <name evidence="10" type="ORF">RHO25_001528</name>
</gene>
<dbReference type="InterPro" id="IPR050741">
    <property type="entry name" value="Acyl-CoA_dehydrogenase"/>
</dbReference>
<dbReference type="GO" id="GO:0050660">
    <property type="term" value="F:flavin adenine dinucleotide binding"/>
    <property type="evidence" value="ECO:0007669"/>
    <property type="project" value="InterPro"/>
</dbReference>
<evidence type="ECO:0000256" key="1">
    <source>
        <dbReference type="ARBA" id="ARBA00001974"/>
    </source>
</evidence>
<proteinExistence type="inferred from homology"/>
<dbReference type="Pfam" id="PF00441">
    <property type="entry name" value="Acyl-CoA_dh_1"/>
    <property type="match status" value="1"/>
</dbReference>
<dbReference type="GO" id="GO:0005737">
    <property type="term" value="C:cytoplasm"/>
    <property type="evidence" value="ECO:0007669"/>
    <property type="project" value="TreeGrafter"/>
</dbReference>
<dbReference type="GO" id="GO:0033539">
    <property type="term" value="P:fatty acid beta-oxidation using acyl-CoA dehydrogenase"/>
    <property type="evidence" value="ECO:0007669"/>
    <property type="project" value="TreeGrafter"/>
</dbReference>
<evidence type="ECO:0000313" key="12">
    <source>
        <dbReference type="Proteomes" id="UP001302367"/>
    </source>
</evidence>
<sequence length="430" mass="46753">MNPVPFSEAPWLRMPSPFYEETHRVWQKFCREFIGANFTQYALQWENEGAVPAEVYRSFGKANMLAACLPAPLPAKLLREHGITHIGPLAVEDFDYTHTSIFLSEMMSCGLSGPVSSLITGVAYGTPLLIDHAPQKIQSELIPEILKGNKRICIAITEPDAGSDVAGLQATAVKSADGKHYVVNGAKKWITNGLWSDYASTCVRTGGKGPGGLSLLLVPLKNDGVSVRRIAVSGRKCSGTSYIEFDDVKVPVENLIGKEGNGMKYIMNNFNHERLSIAINTTNQARVALSSAFEYVTQREAFGAPLINQPVVRNRLARAGAKLETQWAWVESLVYQYKHLPAHEAASKLGGMTALVKANAGMVLNECAECAQILFGGNGYTQSGKGELVEKIAREVAGVRVPGGSEDIMLDLCIRQLYKGYTSQSTPSKL</sequence>
<keyword evidence="4 6" id="KW-0274">FAD</keyword>
<keyword evidence="12" id="KW-1185">Reference proteome</keyword>
<dbReference type="Pfam" id="PF02770">
    <property type="entry name" value="Acyl-CoA_dh_M"/>
    <property type="match status" value="1"/>
</dbReference>
<evidence type="ECO:0000313" key="10">
    <source>
        <dbReference type="EMBL" id="WPA96920.1"/>
    </source>
</evidence>
<protein>
    <submittedName>
        <fullName evidence="9">Very long-chain specific acyl-CoA dehydrogenase, mitochondrial</fullName>
    </submittedName>
</protein>
<organism evidence="9 11">
    <name type="scientific">Cercospora beticola</name>
    <name type="common">Sugarbeet leaf spot fungus</name>
    <dbReference type="NCBI Taxonomy" id="122368"/>
    <lineage>
        <taxon>Eukaryota</taxon>
        <taxon>Fungi</taxon>
        <taxon>Dikarya</taxon>
        <taxon>Ascomycota</taxon>
        <taxon>Pezizomycotina</taxon>
        <taxon>Dothideomycetes</taxon>
        <taxon>Dothideomycetidae</taxon>
        <taxon>Mycosphaerellales</taxon>
        <taxon>Mycosphaerellaceae</taxon>
        <taxon>Cercospora</taxon>
    </lineage>
</organism>
<dbReference type="AlphaFoldDB" id="A0A2G5I9A9"/>
<feature type="domain" description="Acyl-CoA dehydrogenase/oxidase C-terminal" evidence="7">
    <location>
        <begin position="260"/>
        <end position="417"/>
    </location>
</feature>
<dbReference type="Proteomes" id="UP000230605">
    <property type="component" value="Chromosome 1"/>
</dbReference>
<dbReference type="SUPFAM" id="SSF47203">
    <property type="entry name" value="Acyl-CoA dehydrogenase C-terminal domain-like"/>
    <property type="match status" value="1"/>
</dbReference>
<dbReference type="InterPro" id="IPR009075">
    <property type="entry name" value="AcylCo_DH/oxidase_C"/>
</dbReference>
<evidence type="ECO:0000313" key="9">
    <source>
        <dbReference type="EMBL" id="PIB01073.1"/>
    </source>
</evidence>
<dbReference type="InterPro" id="IPR037069">
    <property type="entry name" value="AcylCoA_DH/ox_N_sf"/>
</dbReference>
<comment type="similarity">
    <text evidence="2 6">Belongs to the acyl-CoA dehydrogenase family.</text>
</comment>
<evidence type="ECO:0000259" key="8">
    <source>
        <dbReference type="Pfam" id="PF02770"/>
    </source>
</evidence>
<dbReference type="InterPro" id="IPR009100">
    <property type="entry name" value="AcylCoA_DH/oxidase_NM_dom_sf"/>
</dbReference>
<dbReference type="PANTHER" id="PTHR48083:SF15">
    <property type="entry name" value="ACYL-COA DEHYDROGENASE APDG"/>
    <property type="match status" value="1"/>
</dbReference>
<dbReference type="InterPro" id="IPR006089">
    <property type="entry name" value="Acyl-CoA_DH_CS"/>
</dbReference>
<name>A0A2G5I9A9_CERBT</name>